<protein>
    <recommendedName>
        <fullName evidence="3">Cell wall-binding repeat-containing protein</fullName>
    </recommendedName>
</protein>
<evidence type="ECO:0000313" key="2">
    <source>
        <dbReference type="Proteomes" id="UP001157034"/>
    </source>
</evidence>
<reference evidence="2" key="1">
    <citation type="journal article" date="2019" name="Int. J. Syst. Evol. Microbiol.">
        <title>The Global Catalogue of Microorganisms (GCM) 10K type strain sequencing project: providing services to taxonomists for standard genome sequencing and annotation.</title>
        <authorList>
            <consortium name="The Broad Institute Genomics Platform"/>
            <consortium name="The Broad Institute Genome Sequencing Center for Infectious Disease"/>
            <person name="Wu L."/>
            <person name="Ma J."/>
        </authorList>
    </citation>
    <scope>NUCLEOTIDE SEQUENCE [LARGE SCALE GENOMIC DNA]</scope>
    <source>
        <strain evidence="2">NBRC 108894</strain>
    </source>
</reference>
<proteinExistence type="predicted"/>
<dbReference type="RefSeq" id="WP_284253217.1">
    <property type="nucleotide sequence ID" value="NZ_BSVB01000001.1"/>
</dbReference>
<dbReference type="Proteomes" id="UP001157034">
    <property type="component" value="Unassembled WGS sequence"/>
</dbReference>
<keyword evidence="2" id="KW-1185">Reference proteome</keyword>
<evidence type="ECO:0008006" key="3">
    <source>
        <dbReference type="Google" id="ProtNLM"/>
    </source>
</evidence>
<dbReference type="InterPro" id="IPR007253">
    <property type="entry name" value="Cell_wall-bd_2"/>
</dbReference>
<sequence length="110" mass="11116">MSPSIEGQLNRIAPTTRLAGADRYAASVSVNAAVFPHSDTVYLATGDNFPDALTGAAWAARGPAPLLVVPSTCVPTATLAEIRALGATKVTLLGGPKSLTEAVRGLTPCG</sequence>
<organism evidence="1 2">
    <name type="scientific">Pseudolysinimonas kribbensis</name>
    <dbReference type="NCBI Taxonomy" id="433641"/>
    <lineage>
        <taxon>Bacteria</taxon>
        <taxon>Bacillati</taxon>
        <taxon>Actinomycetota</taxon>
        <taxon>Actinomycetes</taxon>
        <taxon>Micrococcales</taxon>
        <taxon>Microbacteriaceae</taxon>
        <taxon>Pseudolysinimonas</taxon>
    </lineage>
</organism>
<gene>
    <name evidence="1" type="ORF">GCM10025881_10550</name>
</gene>
<dbReference type="Pfam" id="PF04122">
    <property type="entry name" value="CW_binding_2"/>
    <property type="match status" value="1"/>
</dbReference>
<dbReference type="EMBL" id="BSVB01000001">
    <property type="protein sequence ID" value="GMA94231.1"/>
    <property type="molecule type" value="Genomic_DNA"/>
</dbReference>
<comment type="caution">
    <text evidence="1">The sequence shown here is derived from an EMBL/GenBank/DDBJ whole genome shotgun (WGS) entry which is preliminary data.</text>
</comment>
<name>A0ABQ6K3C1_9MICO</name>
<accession>A0ABQ6K3C1</accession>
<evidence type="ECO:0000313" key="1">
    <source>
        <dbReference type="EMBL" id="GMA94231.1"/>
    </source>
</evidence>